<dbReference type="PANTHER" id="PTHR33202:SF7">
    <property type="entry name" value="FERRIC UPTAKE REGULATION PROTEIN"/>
    <property type="match status" value="1"/>
</dbReference>
<keyword evidence="3" id="KW-1185">Reference proteome</keyword>
<comment type="similarity">
    <text evidence="1">Belongs to the Fur family.</text>
</comment>
<dbReference type="EMBL" id="QPJY01000001">
    <property type="protein sequence ID" value="RCX33466.1"/>
    <property type="molecule type" value="Genomic_DNA"/>
</dbReference>
<dbReference type="InterPro" id="IPR036390">
    <property type="entry name" value="WH_DNA-bd_sf"/>
</dbReference>
<dbReference type="Proteomes" id="UP000252707">
    <property type="component" value="Unassembled WGS sequence"/>
</dbReference>
<sequence>MGTLTNSQPVPAPDLMGLLRHHGINPTQQRLEIAQILLARPQHMSAEQVLLEVNQGQALVSKATVYNTLGLFARKGLVREVIVDPSKVFYDSNVSAHQHYFNVDTGELTDIPGHTMTMPGLPTPPEGTEAVAVDVIVRVRNKD</sequence>
<keyword evidence="1" id="KW-0805">Transcription regulation</keyword>
<keyword evidence="1" id="KW-0963">Cytoplasm</keyword>
<comment type="subcellular location">
    <subcellularLocation>
        <location evidence="1">Cytoplasm</location>
    </subcellularLocation>
</comment>
<reference evidence="2 3" key="1">
    <citation type="submission" date="2018-07" db="EMBL/GenBank/DDBJ databases">
        <title>Genomic Encyclopedia of Type Strains, Phase IV (KMG-IV): sequencing the most valuable type-strain genomes for metagenomic binning, comparative biology and taxonomic classification.</title>
        <authorList>
            <person name="Goeker M."/>
        </authorList>
    </citation>
    <scope>NUCLEOTIDE SEQUENCE [LARGE SCALE GENOMIC DNA]</scope>
    <source>
        <strain evidence="2 3">DSM 26407</strain>
    </source>
</reference>
<dbReference type="GO" id="GO:0005737">
    <property type="term" value="C:cytoplasm"/>
    <property type="evidence" value="ECO:0007669"/>
    <property type="project" value="UniProtKB-SubCell"/>
</dbReference>
<keyword evidence="1" id="KW-0408">Iron</keyword>
<dbReference type="GO" id="GO:0045892">
    <property type="term" value="P:negative regulation of DNA-templated transcription"/>
    <property type="evidence" value="ECO:0007669"/>
    <property type="project" value="TreeGrafter"/>
</dbReference>
<protein>
    <recommendedName>
        <fullName evidence="1">Ferric uptake regulation protein</fullName>
    </recommendedName>
</protein>
<comment type="caution">
    <text evidence="2">The sequence shown here is derived from an EMBL/GenBank/DDBJ whole genome shotgun (WGS) entry which is preliminary data.</text>
</comment>
<name>A0A369CLA7_9GAMM</name>
<keyword evidence="1" id="KW-0238">DNA-binding</keyword>
<dbReference type="GO" id="GO:0000976">
    <property type="term" value="F:transcription cis-regulatory region binding"/>
    <property type="evidence" value="ECO:0007669"/>
    <property type="project" value="TreeGrafter"/>
</dbReference>
<dbReference type="GO" id="GO:1900376">
    <property type="term" value="P:regulation of secondary metabolite biosynthetic process"/>
    <property type="evidence" value="ECO:0007669"/>
    <property type="project" value="TreeGrafter"/>
</dbReference>
<dbReference type="Gene3D" id="1.10.10.10">
    <property type="entry name" value="Winged helix-like DNA-binding domain superfamily/Winged helix DNA-binding domain"/>
    <property type="match status" value="1"/>
</dbReference>
<dbReference type="InterPro" id="IPR002481">
    <property type="entry name" value="FUR"/>
</dbReference>
<dbReference type="RefSeq" id="WP_114278300.1">
    <property type="nucleotide sequence ID" value="NZ_QPJY01000001.1"/>
</dbReference>
<dbReference type="GO" id="GO:0008270">
    <property type="term" value="F:zinc ion binding"/>
    <property type="evidence" value="ECO:0007669"/>
    <property type="project" value="TreeGrafter"/>
</dbReference>
<keyword evidence="1" id="KW-0804">Transcription</keyword>
<keyword evidence="1" id="KW-0479">Metal-binding</keyword>
<dbReference type="OrthoDB" id="8659436at2"/>
<gene>
    <name evidence="1" type="primary">fur</name>
    <name evidence="2" type="ORF">DFQ59_101769</name>
</gene>
<dbReference type="PANTHER" id="PTHR33202">
    <property type="entry name" value="ZINC UPTAKE REGULATION PROTEIN"/>
    <property type="match status" value="1"/>
</dbReference>
<evidence type="ECO:0000313" key="3">
    <source>
        <dbReference type="Proteomes" id="UP000252707"/>
    </source>
</evidence>
<evidence type="ECO:0000256" key="1">
    <source>
        <dbReference type="RuleBase" id="RU364037"/>
    </source>
</evidence>
<dbReference type="AlphaFoldDB" id="A0A369CLA7"/>
<accession>A0A369CLA7</accession>
<proteinExistence type="inferred from homology"/>
<dbReference type="GO" id="GO:0003700">
    <property type="term" value="F:DNA-binding transcription factor activity"/>
    <property type="evidence" value="ECO:0007669"/>
    <property type="project" value="UniProtKB-UniRule"/>
</dbReference>
<dbReference type="InterPro" id="IPR036388">
    <property type="entry name" value="WH-like_DNA-bd_sf"/>
</dbReference>
<comment type="subunit">
    <text evidence="1">Homodimer.</text>
</comment>
<evidence type="ECO:0000313" key="2">
    <source>
        <dbReference type="EMBL" id="RCX33466.1"/>
    </source>
</evidence>
<dbReference type="Pfam" id="PF01475">
    <property type="entry name" value="FUR"/>
    <property type="match status" value="1"/>
</dbReference>
<keyword evidence="1" id="KW-0678">Repressor</keyword>
<dbReference type="SUPFAM" id="SSF46785">
    <property type="entry name" value="Winged helix' DNA-binding domain"/>
    <property type="match status" value="1"/>
</dbReference>
<keyword evidence="1" id="KW-0862">Zinc</keyword>
<organism evidence="2 3">
    <name type="scientific">Thioalbus denitrificans</name>
    <dbReference type="NCBI Taxonomy" id="547122"/>
    <lineage>
        <taxon>Bacteria</taxon>
        <taxon>Pseudomonadati</taxon>
        <taxon>Pseudomonadota</taxon>
        <taxon>Gammaproteobacteria</taxon>
        <taxon>Chromatiales</taxon>
        <taxon>Ectothiorhodospiraceae</taxon>
        <taxon>Thioalbus</taxon>
    </lineage>
</organism>
<dbReference type="CDD" id="cd07153">
    <property type="entry name" value="Fur_like"/>
    <property type="match status" value="1"/>
</dbReference>